<name>A0A1I1P6A0_9RHOB</name>
<dbReference type="PANTHER" id="PTHR23117:SF8">
    <property type="entry name" value="RIBOSE 1,5-BISPHOSPHATE PHOSPHOKINASE PHNN"/>
    <property type="match status" value="1"/>
</dbReference>
<evidence type="ECO:0000256" key="3">
    <source>
        <dbReference type="ARBA" id="ARBA00012892"/>
    </source>
</evidence>
<evidence type="ECO:0000313" key="8">
    <source>
        <dbReference type="EMBL" id="SFD05206.1"/>
    </source>
</evidence>
<accession>A0A1I1P6A0</accession>
<dbReference type="EMBL" id="FOLG01000014">
    <property type="protein sequence ID" value="SFD05206.1"/>
    <property type="molecule type" value="Genomic_DNA"/>
</dbReference>
<protein>
    <recommendedName>
        <fullName evidence="3">ribose 1,5-bisphosphate phosphokinase</fullName>
        <ecNumber evidence="3">2.7.4.23</ecNumber>
    </recommendedName>
</protein>
<dbReference type="EC" id="2.7.4.23" evidence="3"/>
<dbReference type="STRING" id="441112.SAMN04488094_11413"/>
<dbReference type="GO" id="GO:0006015">
    <property type="term" value="P:5-phosphoribose 1-diphosphate biosynthetic process"/>
    <property type="evidence" value="ECO:0007669"/>
    <property type="project" value="UniProtKB-UniPathway"/>
</dbReference>
<evidence type="ECO:0000256" key="2">
    <source>
        <dbReference type="ARBA" id="ARBA00005069"/>
    </source>
</evidence>
<keyword evidence="5" id="KW-0547">Nucleotide-binding</keyword>
<gene>
    <name evidence="8" type="ORF">SAMN04488094_11413</name>
</gene>
<keyword evidence="6" id="KW-0067">ATP-binding</keyword>
<dbReference type="SUPFAM" id="SSF52540">
    <property type="entry name" value="P-loop containing nucleoside triphosphate hydrolases"/>
    <property type="match status" value="1"/>
</dbReference>
<evidence type="ECO:0000256" key="5">
    <source>
        <dbReference type="ARBA" id="ARBA00022741"/>
    </source>
</evidence>
<evidence type="ECO:0000256" key="6">
    <source>
        <dbReference type="ARBA" id="ARBA00022840"/>
    </source>
</evidence>
<dbReference type="GO" id="GO:0033863">
    <property type="term" value="F:ribose 1,5-bisphosphate phosphokinase activity"/>
    <property type="evidence" value="ECO:0007669"/>
    <property type="project" value="UniProtKB-EC"/>
</dbReference>
<proteinExistence type="predicted"/>
<dbReference type="InterPro" id="IPR008144">
    <property type="entry name" value="Guanylate_kin-like_dom"/>
</dbReference>
<comment type="pathway">
    <text evidence="2">Metabolic intermediate biosynthesis; 5-phospho-alpha-D-ribose 1-diphosphate biosynthesis; 5-phospho-alpha-D-ribose 1-diphosphate from D-ribose 5-phosphate (route II): step 3/3.</text>
</comment>
<dbReference type="InterPro" id="IPR012699">
    <property type="entry name" value="PhnN"/>
</dbReference>
<dbReference type="PROSITE" id="PS50052">
    <property type="entry name" value="GUANYLATE_KINASE_2"/>
    <property type="match status" value="1"/>
</dbReference>
<evidence type="ECO:0000256" key="1">
    <source>
        <dbReference type="ARBA" id="ARBA00000373"/>
    </source>
</evidence>
<sequence>MAGRLFAVVGPTGAGKHTLMAEAQKRRPDLHLVRRVITRPEEAGGEPFEGVSQQEFARRKAAGDFALDWETNGVHYGIPTSIDRAISEGRDVLFNGSRGVLGQAWEEFPGLTVILVTASVPVLADRLAALGQESRADIARRLARADYEIPYGPPIVVVENDGALDQAVTAFLSVLQPLSV</sequence>
<dbReference type="PANTHER" id="PTHR23117">
    <property type="entry name" value="GUANYLATE KINASE-RELATED"/>
    <property type="match status" value="1"/>
</dbReference>
<dbReference type="OrthoDB" id="341217at2"/>
<dbReference type="RefSeq" id="WP_093362238.1">
    <property type="nucleotide sequence ID" value="NZ_FOLG01000014.1"/>
</dbReference>
<comment type="catalytic activity">
    <reaction evidence="1">
        <text>alpha-D-ribose 1,5-bisphosphate + ATP = 5-phospho-alpha-D-ribose 1-diphosphate + ADP</text>
        <dbReference type="Rhea" id="RHEA:20109"/>
        <dbReference type="ChEBI" id="CHEBI:30616"/>
        <dbReference type="ChEBI" id="CHEBI:58017"/>
        <dbReference type="ChEBI" id="CHEBI:68688"/>
        <dbReference type="ChEBI" id="CHEBI:456216"/>
        <dbReference type="EC" id="2.7.4.23"/>
    </reaction>
</comment>
<dbReference type="Gene3D" id="3.40.50.300">
    <property type="entry name" value="P-loop containing nucleotide triphosphate hydrolases"/>
    <property type="match status" value="1"/>
</dbReference>
<keyword evidence="8" id="KW-0418">Kinase</keyword>
<dbReference type="NCBIfam" id="TIGR02322">
    <property type="entry name" value="phosphon_PhnN"/>
    <property type="match status" value="1"/>
</dbReference>
<evidence type="ECO:0000256" key="4">
    <source>
        <dbReference type="ARBA" id="ARBA00022679"/>
    </source>
</evidence>
<dbReference type="GO" id="GO:0005524">
    <property type="term" value="F:ATP binding"/>
    <property type="evidence" value="ECO:0007669"/>
    <property type="project" value="UniProtKB-KW"/>
</dbReference>
<dbReference type="InterPro" id="IPR008145">
    <property type="entry name" value="GK/Ca_channel_bsu"/>
</dbReference>
<dbReference type="SMART" id="SM00072">
    <property type="entry name" value="GuKc"/>
    <property type="match status" value="1"/>
</dbReference>
<dbReference type="InterPro" id="IPR027417">
    <property type="entry name" value="P-loop_NTPase"/>
</dbReference>
<keyword evidence="4" id="KW-0808">Transferase</keyword>
<dbReference type="UniPathway" id="UPA00087">
    <property type="reaction ID" value="UER00175"/>
</dbReference>
<feature type="domain" description="Guanylate kinase-like" evidence="7">
    <location>
        <begin position="3"/>
        <end position="176"/>
    </location>
</feature>
<dbReference type="GO" id="GO:0005829">
    <property type="term" value="C:cytosol"/>
    <property type="evidence" value="ECO:0007669"/>
    <property type="project" value="TreeGrafter"/>
</dbReference>
<reference evidence="8 9" key="1">
    <citation type="submission" date="2016-10" db="EMBL/GenBank/DDBJ databases">
        <authorList>
            <person name="de Groot N.N."/>
        </authorList>
    </citation>
    <scope>NUCLEOTIDE SEQUENCE [LARGE SCALE GENOMIC DNA]</scope>
    <source>
        <strain evidence="8 9">DSM 19548</strain>
    </source>
</reference>
<evidence type="ECO:0000313" key="9">
    <source>
        <dbReference type="Proteomes" id="UP000198728"/>
    </source>
</evidence>
<dbReference type="AlphaFoldDB" id="A0A1I1P6A0"/>
<organism evidence="8 9">
    <name type="scientific">Tropicimonas isoalkanivorans</name>
    <dbReference type="NCBI Taxonomy" id="441112"/>
    <lineage>
        <taxon>Bacteria</taxon>
        <taxon>Pseudomonadati</taxon>
        <taxon>Pseudomonadota</taxon>
        <taxon>Alphaproteobacteria</taxon>
        <taxon>Rhodobacterales</taxon>
        <taxon>Roseobacteraceae</taxon>
        <taxon>Tropicimonas</taxon>
    </lineage>
</organism>
<evidence type="ECO:0000259" key="7">
    <source>
        <dbReference type="PROSITE" id="PS50052"/>
    </source>
</evidence>
<keyword evidence="9" id="KW-1185">Reference proteome</keyword>
<dbReference type="Proteomes" id="UP000198728">
    <property type="component" value="Unassembled WGS sequence"/>
</dbReference>